<feature type="domain" description="Adrift-type SAM-dependent 2'-O-MTase" evidence="8">
    <location>
        <begin position="3"/>
        <end position="212"/>
    </location>
</feature>
<dbReference type="Gene3D" id="3.40.50.150">
    <property type="entry name" value="Vaccinia Virus protein VP39"/>
    <property type="match status" value="1"/>
</dbReference>
<keyword evidence="9" id="KW-1185">Reference proteome</keyword>
<dbReference type="GO" id="GO:0120550">
    <property type="term" value="F:methyltransferase cap2 activity"/>
    <property type="evidence" value="ECO:0007669"/>
    <property type="project" value="UniProtKB-EC"/>
</dbReference>
<sequence>MDVHSSRAYLKCCDILARFPALKQRRQGFAKLRTLHLCEAPGNFVAALGDSLGEDELGSWAWRINSLNPHHEWNAPSGMLTEDALLLAAEMAEKTLYGAGDTGDVFRLTKADLEAVGKMDLVSADGSIDCTANPEAQEESVGPLISREAFLACSALEAGGNLVLKLFTFFREPTQDIVCRLIGSFDEVYLRKPSPSKPGNSEVYAVCLGFKGTVVLDKSEATLRRIASAAAYFAKCQIAAIDFNLRSVEASQYLRCQIDDIKITTATDFLQKVPEPTFWDRFAVKKPLLPFRQAFIDPQVISLSSDPFMGENWLRSRRIVSIPKDTQNRLPPIKNALFSKLEHTNGTIDFCDLATTDKIIDFPRDAKSALFVLNAWELSKAELLRRLILILDDAEKIIIDIVPGHQCGILSRFAVSVMAVLLDCFELDGLPLPRKAILMKRRRPVSAVIHRLLDDLLRQTRVEEVLCFVPLADLSSNVRAFLRYYNGWNQSV</sequence>
<dbReference type="PANTHER" id="PTHR16121">
    <property type="entry name" value="CAP-SPECIFIC MRNA (NUCLEOSIDE-2'-O-)-METHYLTRANSFERASE 1-RELATED"/>
    <property type="match status" value="1"/>
</dbReference>
<dbReference type="AlphaFoldDB" id="A0A7E4VVB7"/>
<evidence type="ECO:0000256" key="5">
    <source>
        <dbReference type="ARBA" id="ARBA00022691"/>
    </source>
</evidence>
<protein>
    <recommendedName>
        <fullName evidence="2">Cap-specific mRNA (nucleoside-2'-O-)-methyltransferase 2</fullName>
        <ecNumber evidence="1">2.1.1.296</ecNumber>
    </recommendedName>
</protein>
<keyword evidence="3 7" id="KW-0489">Methyltransferase</keyword>
<dbReference type="Proteomes" id="UP000492821">
    <property type="component" value="Unassembled WGS sequence"/>
</dbReference>
<comment type="catalytic activity">
    <reaction evidence="6">
        <text>a 5'-end (N(7)-methyl 5'-triphosphoguanosine)-(2'-O-methyl-ribonucleoside)-(ribonucleotide) in mRNA + S-adenosyl-L-methionine = a 5'-end (N(7)-methyl 5'-triphosphoguanosine)-(2'-O-methyl-ribonucleoside)-(2'-O-methyl-ribonucleotide) in mRNA + S-adenosyl-L-homocysteine + H(+)</text>
        <dbReference type="Rhea" id="RHEA:67024"/>
        <dbReference type="Rhea" id="RHEA-COMP:17169"/>
        <dbReference type="Rhea" id="RHEA-COMP:17170"/>
        <dbReference type="ChEBI" id="CHEBI:15378"/>
        <dbReference type="ChEBI" id="CHEBI:57856"/>
        <dbReference type="ChEBI" id="CHEBI:59789"/>
        <dbReference type="ChEBI" id="CHEBI:167612"/>
        <dbReference type="ChEBI" id="CHEBI:167614"/>
        <dbReference type="EC" id="2.1.1.296"/>
    </reaction>
</comment>
<evidence type="ECO:0000256" key="6">
    <source>
        <dbReference type="ARBA" id="ARBA00049477"/>
    </source>
</evidence>
<reference evidence="10" key="2">
    <citation type="submission" date="2020-10" db="UniProtKB">
        <authorList>
            <consortium name="WormBaseParasite"/>
        </authorList>
    </citation>
    <scope>IDENTIFICATION</scope>
</reference>
<evidence type="ECO:0000256" key="2">
    <source>
        <dbReference type="ARBA" id="ARBA00021134"/>
    </source>
</evidence>
<evidence type="ECO:0000313" key="9">
    <source>
        <dbReference type="Proteomes" id="UP000492821"/>
    </source>
</evidence>
<dbReference type="EC" id="2.1.1.296" evidence="1"/>
<name>A0A7E4VVB7_PANRE</name>
<evidence type="ECO:0000256" key="1">
    <source>
        <dbReference type="ARBA" id="ARBA00012770"/>
    </source>
</evidence>
<dbReference type="PROSITE" id="PS51614">
    <property type="entry name" value="SAM_MT_ADRIFT"/>
    <property type="match status" value="1"/>
</dbReference>
<dbReference type="SUPFAM" id="SSF53335">
    <property type="entry name" value="S-adenosyl-L-methionine-dependent methyltransferases"/>
    <property type="match status" value="1"/>
</dbReference>
<dbReference type="PANTHER" id="PTHR16121:SF2">
    <property type="entry name" value="CAP-SPECIFIC MRNA (NUCLEOSIDE-2'-O-)-METHYLTRANSFERASE 2"/>
    <property type="match status" value="1"/>
</dbReference>
<dbReference type="GO" id="GO:0004483">
    <property type="term" value="F:methyltransferase cap1 activity"/>
    <property type="evidence" value="ECO:0007669"/>
    <property type="project" value="TreeGrafter"/>
</dbReference>
<feature type="binding site" evidence="7">
    <location>
        <position position="60"/>
    </location>
    <ligand>
        <name>S-adenosyl-L-methionine</name>
        <dbReference type="ChEBI" id="CHEBI:59789"/>
    </ligand>
</feature>
<organism evidence="9 10">
    <name type="scientific">Panagrellus redivivus</name>
    <name type="common">Microworm</name>
    <dbReference type="NCBI Taxonomy" id="6233"/>
    <lineage>
        <taxon>Eukaryota</taxon>
        <taxon>Metazoa</taxon>
        <taxon>Ecdysozoa</taxon>
        <taxon>Nematoda</taxon>
        <taxon>Chromadorea</taxon>
        <taxon>Rhabditida</taxon>
        <taxon>Tylenchina</taxon>
        <taxon>Panagrolaimomorpha</taxon>
        <taxon>Panagrolaimoidea</taxon>
        <taxon>Panagrolaimidae</taxon>
        <taxon>Panagrellus</taxon>
    </lineage>
</organism>
<reference evidence="9" key="1">
    <citation type="journal article" date="2013" name="Genetics">
        <title>The draft genome and transcriptome of Panagrellus redivivus are shaped by the harsh demands of a free-living lifestyle.</title>
        <authorList>
            <person name="Srinivasan J."/>
            <person name="Dillman A.R."/>
            <person name="Macchietto M.G."/>
            <person name="Heikkinen L."/>
            <person name="Lakso M."/>
            <person name="Fracchia K.M."/>
            <person name="Antoshechkin I."/>
            <person name="Mortazavi A."/>
            <person name="Wong G."/>
            <person name="Sternberg P.W."/>
        </authorList>
    </citation>
    <scope>NUCLEOTIDE SEQUENCE [LARGE SCALE GENOMIC DNA]</scope>
    <source>
        <strain evidence="9">MT8872</strain>
    </source>
</reference>
<evidence type="ECO:0000259" key="8">
    <source>
        <dbReference type="PROSITE" id="PS51614"/>
    </source>
</evidence>
<evidence type="ECO:0000256" key="7">
    <source>
        <dbReference type="PROSITE-ProRule" id="PRU00946"/>
    </source>
</evidence>
<feature type="active site" description="Proton acceptor" evidence="7">
    <location>
        <position position="165"/>
    </location>
</feature>
<dbReference type="GO" id="GO:0032259">
    <property type="term" value="P:methylation"/>
    <property type="evidence" value="ECO:0007669"/>
    <property type="project" value="UniProtKB-KW"/>
</dbReference>
<dbReference type="WBParaSite" id="Pan_g3826.t1">
    <property type="protein sequence ID" value="Pan_g3826.t1"/>
    <property type="gene ID" value="Pan_g3826"/>
</dbReference>
<proteinExistence type="predicted"/>
<dbReference type="InterPro" id="IPR029063">
    <property type="entry name" value="SAM-dependent_MTases_sf"/>
</dbReference>
<dbReference type="GO" id="GO:0005634">
    <property type="term" value="C:nucleus"/>
    <property type="evidence" value="ECO:0007669"/>
    <property type="project" value="UniProtKB-ARBA"/>
</dbReference>
<feature type="binding site" evidence="7">
    <location>
        <position position="125"/>
    </location>
    <ligand>
        <name>S-adenosyl-L-methionine</name>
        <dbReference type="ChEBI" id="CHEBI:59789"/>
    </ligand>
</feature>
<dbReference type="GO" id="GO:0005737">
    <property type="term" value="C:cytoplasm"/>
    <property type="evidence" value="ECO:0007669"/>
    <property type="project" value="TreeGrafter"/>
</dbReference>
<dbReference type="InterPro" id="IPR002877">
    <property type="entry name" value="RNA_MeTrfase_FtsJ_dom"/>
</dbReference>
<evidence type="ECO:0000256" key="4">
    <source>
        <dbReference type="ARBA" id="ARBA00022679"/>
    </source>
</evidence>
<evidence type="ECO:0000256" key="3">
    <source>
        <dbReference type="ARBA" id="ARBA00022603"/>
    </source>
</evidence>
<dbReference type="InterPro" id="IPR025807">
    <property type="entry name" value="Adrift-typ_MeTrfase"/>
</dbReference>
<accession>A0A7E4VVB7</accession>
<keyword evidence="4 7" id="KW-0808">Transferase</keyword>
<keyword evidence="5 7" id="KW-0949">S-adenosyl-L-methionine</keyword>
<dbReference type="InterPro" id="IPR050851">
    <property type="entry name" value="mRNA_Cap_2O-Ribose_MeTrfase"/>
</dbReference>
<dbReference type="GO" id="GO:0006370">
    <property type="term" value="P:7-methylguanosine mRNA capping"/>
    <property type="evidence" value="ECO:0007669"/>
    <property type="project" value="TreeGrafter"/>
</dbReference>
<dbReference type="Pfam" id="PF01728">
    <property type="entry name" value="FtsJ"/>
    <property type="match status" value="1"/>
</dbReference>
<evidence type="ECO:0000313" key="10">
    <source>
        <dbReference type="WBParaSite" id="Pan_g3826.t1"/>
    </source>
</evidence>
<feature type="binding site" evidence="7">
    <location>
        <position position="42"/>
    </location>
    <ligand>
        <name>S-adenosyl-L-methionine</name>
        <dbReference type="ChEBI" id="CHEBI:59789"/>
    </ligand>
</feature>